<evidence type="ECO:0000259" key="1">
    <source>
        <dbReference type="Pfam" id="PF03217"/>
    </source>
</evidence>
<protein>
    <submittedName>
        <fullName evidence="2">SLAP domain-containing protein</fullName>
    </submittedName>
</protein>
<dbReference type="InterPro" id="IPR024968">
    <property type="entry name" value="SlpA_C_lactobacillus"/>
</dbReference>
<gene>
    <name evidence="2" type="ORF">ACFP1F_09055</name>
</gene>
<dbReference type="EMBL" id="JBHSSN010000015">
    <property type="protein sequence ID" value="MFC6323885.1"/>
    <property type="molecule type" value="Genomic_DNA"/>
</dbReference>
<reference evidence="3" key="1">
    <citation type="journal article" date="2019" name="Int. J. Syst. Evol. Microbiol.">
        <title>The Global Catalogue of Microorganisms (GCM) 10K type strain sequencing project: providing services to taxonomists for standard genome sequencing and annotation.</title>
        <authorList>
            <consortium name="The Broad Institute Genomics Platform"/>
            <consortium name="The Broad Institute Genome Sequencing Center for Infectious Disease"/>
            <person name="Wu L."/>
            <person name="Ma J."/>
        </authorList>
    </citation>
    <scope>NUCLEOTIDE SEQUENCE [LARGE SCALE GENOMIC DNA]</scope>
    <source>
        <strain evidence="3">CCM 8895</strain>
    </source>
</reference>
<accession>A0ABW1UYA6</accession>
<dbReference type="Pfam" id="PF03217">
    <property type="entry name" value="SlpA"/>
    <property type="match status" value="2"/>
</dbReference>
<dbReference type="SUPFAM" id="SSF52047">
    <property type="entry name" value="RNI-like"/>
    <property type="match status" value="1"/>
</dbReference>
<dbReference type="InterPro" id="IPR032675">
    <property type="entry name" value="LRR_dom_sf"/>
</dbReference>
<sequence>MTNINKKIKFIAPLIFMTGGIIWINQDTVKADTAPQSDIVKNDEYIATSAEYGKIGGESGSDWSIDANGVLKIQSGTWDDNSVSGFWNNLQDSDGSVGDKIKSVIFEGDVKAGSSLERLFSSTPNLKSVSVASNAQFDTSKTTSFKGMFSDDGNLKDIDLGMFNWENVENSVNMFSNTGLESVSMENINAPKLKLTSAMFSNCQFLKTANFDGTEFNKDGVSLSNFISNCPNLETVSLKNAFTGKITAADSMFQSDYALENLDVSAMHLDNENSGDYNLMFDVSNNSATEVKRKSITLPANANITDTGIDTFNKIRYKCWSSDLSEFADSLVGYYNDNPNIGKTTWTLVENEKAKYKVNYVDENNDLIKSEEKTGFINAYAEVDPILGYVFSDDFNDDDLKIDNSDQVFTVHLIKLAPYVATVTVKYDDGHPDETFDIEVPFGMSDPASQMDQTILDKYFDNDSLELDKSYFYMNRYVDPTDAEGLPFSSLNTIGVSGDNLKDIFNNSIDFAQNNLPVDASKNISGQKLNLFEVHFDHYIEPENNNTNNTSTDKKITTIDQKVATFNKTTTLYDNDGKQISDVKLSQNSDWKNDQKMILDGVTYYRVSTNAWVKASDLYVYTDINSKIRVHQDKRSRIKKATGELTDRALEKSTEWKTDRYTTVNGDKYYRVSTNGFVNANEVDEYTD</sequence>
<evidence type="ECO:0000313" key="2">
    <source>
        <dbReference type="EMBL" id="MFC6323885.1"/>
    </source>
</evidence>
<proteinExistence type="predicted"/>
<dbReference type="InterPro" id="IPR005046">
    <property type="entry name" value="DUF285"/>
</dbReference>
<name>A0ABW1UYA6_9LACO</name>
<organism evidence="2 3">
    <name type="scientific">Companilactobacillus baiquanensis</name>
    <dbReference type="NCBI Taxonomy" id="2486005"/>
    <lineage>
        <taxon>Bacteria</taxon>
        <taxon>Bacillati</taxon>
        <taxon>Bacillota</taxon>
        <taxon>Bacilli</taxon>
        <taxon>Lactobacillales</taxon>
        <taxon>Lactobacillaceae</taxon>
        <taxon>Companilactobacillus</taxon>
    </lineage>
</organism>
<dbReference type="Proteomes" id="UP001596186">
    <property type="component" value="Unassembled WGS sequence"/>
</dbReference>
<dbReference type="Gene3D" id="3.80.10.10">
    <property type="entry name" value="Ribonuclease Inhibitor"/>
    <property type="match status" value="1"/>
</dbReference>
<feature type="domain" description="S-layer protein C-terminal" evidence="1">
    <location>
        <begin position="558"/>
        <end position="616"/>
    </location>
</feature>
<evidence type="ECO:0000313" key="3">
    <source>
        <dbReference type="Proteomes" id="UP001596186"/>
    </source>
</evidence>
<dbReference type="Pfam" id="PF03382">
    <property type="entry name" value="DUF285"/>
    <property type="match status" value="1"/>
</dbReference>
<comment type="caution">
    <text evidence="2">The sequence shown here is derived from an EMBL/GenBank/DDBJ whole genome shotgun (WGS) entry which is preliminary data.</text>
</comment>
<keyword evidence="3" id="KW-1185">Reference proteome</keyword>
<feature type="domain" description="S-layer protein C-terminal" evidence="1">
    <location>
        <begin position="640"/>
        <end position="681"/>
    </location>
</feature>